<feature type="domain" description="Cyclic nucleotide-binding" evidence="3">
    <location>
        <begin position="13"/>
        <end position="128"/>
    </location>
</feature>
<dbReference type="Pfam" id="PF00571">
    <property type="entry name" value="CBS"/>
    <property type="match status" value="2"/>
</dbReference>
<dbReference type="CDD" id="cd05401">
    <property type="entry name" value="NT_GlnE_GlnD_like"/>
    <property type="match status" value="1"/>
</dbReference>
<proteinExistence type="predicted"/>
<evidence type="ECO:0000313" key="5">
    <source>
        <dbReference type="EMBL" id="CAA6802500.1"/>
    </source>
</evidence>
<dbReference type="InterPro" id="IPR005105">
    <property type="entry name" value="GlnD_Uridyltrans_N"/>
</dbReference>
<organism evidence="5">
    <name type="scientific">uncultured Sulfurovum sp</name>
    <dbReference type="NCBI Taxonomy" id="269237"/>
    <lineage>
        <taxon>Bacteria</taxon>
        <taxon>Pseudomonadati</taxon>
        <taxon>Campylobacterota</taxon>
        <taxon>Epsilonproteobacteria</taxon>
        <taxon>Campylobacterales</taxon>
        <taxon>Sulfurovaceae</taxon>
        <taxon>Sulfurovum</taxon>
        <taxon>environmental samples</taxon>
    </lineage>
</organism>
<dbReference type="InterPro" id="IPR000595">
    <property type="entry name" value="cNMP-bd_dom"/>
</dbReference>
<dbReference type="InterPro" id="IPR000644">
    <property type="entry name" value="CBS_dom"/>
</dbReference>
<dbReference type="SMART" id="SM00116">
    <property type="entry name" value="CBS"/>
    <property type="match status" value="2"/>
</dbReference>
<gene>
    <name evidence="5" type="ORF">HELGO_WM2134</name>
</gene>
<reference evidence="5" key="1">
    <citation type="submission" date="2020-01" db="EMBL/GenBank/DDBJ databases">
        <authorList>
            <person name="Meier V. D."/>
            <person name="Meier V D."/>
        </authorList>
    </citation>
    <scope>NUCLEOTIDE SEQUENCE</scope>
    <source>
        <strain evidence="5">HLG_WM_MAG_04</strain>
    </source>
</reference>
<dbReference type="InterPro" id="IPR014710">
    <property type="entry name" value="RmlC-like_jellyroll"/>
</dbReference>
<dbReference type="SUPFAM" id="SSF51206">
    <property type="entry name" value="cAMP-binding domain-like"/>
    <property type="match status" value="1"/>
</dbReference>
<accession>A0A6S6RZ98</accession>
<dbReference type="Gene3D" id="3.10.580.10">
    <property type="entry name" value="CBS-domain"/>
    <property type="match status" value="1"/>
</dbReference>
<protein>
    <submittedName>
        <fullName evidence="5">Predicted signal-transduction protein containing cAMP-binding and CBS domains</fullName>
    </submittedName>
</protein>
<dbReference type="CDD" id="cd00038">
    <property type="entry name" value="CAP_ED"/>
    <property type="match status" value="1"/>
</dbReference>
<dbReference type="Pfam" id="PF10335">
    <property type="entry name" value="DUF294_C"/>
    <property type="match status" value="1"/>
</dbReference>
<dbReference type="SMART" id="SM00100">
    <property type="entry name" value="cNMP"/>
    <property type="match status" value="1"/>
</dbReference>
<dbReference type="Gene3D" id="2.60.120.10">
    <property type="entry name" value="Jelly Rolls"/>
    <property type="match status" value="1"/>
</dbReference>
<dbReference type="InterPro" id="IPR018821">
    <property type="entry name" value="DUF294_put_nucleoTrafse_sb-bd"/>
</dbReference>
<keyword evidence="1 2" id="KW-0129">CBS domain</keyword>
<dbReference type="EMBL" id="CACVAX010000006">
    <property type="protein sequence ID" value="CAA6802500.1"/>
    <property type="molecule type" value="Genomic_DNA"/>
</dbReference>
<dbReference type="AlphaFoldDB" id="A0A6S6RZ98"/>
<dbReference type="PANTHER" id="PTHR43080">
    <property type="entry name" value="CBS DOMAIN-CONTAINING PROTEIN CBSX3, MITOCHONDRIAL"/>
    <property type="match status" value="1"/>
</dbReference>
<name>A0A6S6RZ98_9BACT</name>
<dbReference type="PROSITE" id="PS51371">
    <property type="entry name" value="CBS"/>
    <property type="match status" value="1"/>
</dbReference>
<evidence type="ECO:0000256" key="1">
    <source>
        <dbReference type="ARBA" id="ARBA00023122"/>
    </source>
</evidence>
<dbReference type="SUPFAM" id="SSF54631">
    <property type="entry name" value="CBS-domain pair"/>
    <property type="match status" value="1"/>
</dbReference>
<dbReference type="Pfam" id="PF03445">
    <property type="entry name" value="DUF294"/>
    <property type="match status" value="1"/>
</dbReference>
<dbReference type="PROSITE" id="PS50042">
    <property type="entry name" value="CNMP_BINDING_3"/>
    <property type="match status" value="1"/>
</dbReference>
<dbReference type="InterPro" id="IPR051257">
    <property type="entry name" value="Diverse_CBS-Domain"/>
</dbReference>
<evidence type="ECO:0000256" key="2">
    <source>
        <dbReference type="PROSITE-ProRule" id="PRU00703"/>
    </source>
</evidence>
<sequence length="608" mass="69888">MIALLETLKSNLPFSLLHEPSLMSIEKMSKIAYYPNGTSLLKQSAIADKLYFIIKGMVESRDDEELIDLYHTHDTFGGIELIKNQPSSYDYIVTEELICYEISNEVFLKICEENKAFKAYFFSSIVERMELFKEKKEYSSMSDLMVARVDQSLLHPICEVSPKTPIIKALQLMESSNASSLLIKNPEGYGIVTDTDFRHYILHKEEKSLKRIEQIQTYPMISVSEGELLFNILLLMTENSVKYLPVLNNKNECIGILELIDLLSFFSNQSHLITVQITKAQTLQQVITASSRIEVMVDALYAKGVKSRYIARLVSEMNKKMYLKLFELIIPKDWHNRCTLILLGSEGRSEQILRTDQDNALIFEEGFMPNNVQVIAQQFIETLDKIGFPRCEGNIMLINPKWCKEIDAYKQDIDNWLDKPSMEGFMDMAIFVDSISVAGVKHLHTELIAYLIERVQAHKEVLTYFVKPIENFESPLGLFSQFVSHDKAHKNEIDIKKSALFALVHGVRSLALEHGITATNTTLRIKALNNEDFMDKEDATDLMEALEVINTLRSESQLKQWKRGEKIDNYISLNSLGNLEKDLLKESLKSVNKFKKLLVYHFHLSIMR</sequence>
<evidence type="ECO:0000259" key="3">
    <source>
        <dbReference type="PROSITE" id="PS50042"/>
    </source>
</evidence>
<dbReference type="Pfam" id="PF00027">
    <property type="entry name" value="cNMP_binding"/>
    <property type="match status" value="1"/>
</dbReference>
<feature type="domain" description="CBS" evidence="4">
    <location>
        <begin position="215"/>
        <end position="273"/>
    </location>
</feature>
<dbReference type="InterPro" id="IPR046342">
    <property type="entry name" value="CBS_dom_sf"/>
</dbReference>
<evidence type="ECO:0000259" key="4">
    <source>
        <dbReference type="PROSITE" id="PS51371"/>
    </source>
</evidence>
<dbReference type="InterPro" id="IPR018490">
    <property type="entry name" value="cNMP-bd_dom_sf"/>
</dbReference>
<dbReference type="GO" id="GO:0008773">
    <property type="term" value="F:[protein-PII] uridylyltransferase activity"/>
    <property type="evidence" value="ECO:0007669"/>
    <property type="project" value="InterPro"/>
</dbReference>
<dbReference type="PANTHER" id="PTHR43080:SF2">
    <property type="entry name" value="CBS DOMAIN-CONTAINING PROTEIN"/>
    <property type="match status" value="1"/>
</dbReference>